<evidence type="ECO:0000256" key="6">
    <source>
        <dbReference type="SAM" id="Phobius"/>
    </source>
</evidence>
<feature type="domain" description="Major facilitator superfamily (MFS) profile" evidence="7">
    <location>
        <begin position="272"/>
        <end position="477"/>
    </location>
</feature>
<dbReference type="PROSITE" id="PS50850">
    <property type="entry name" value="MFS"/>
    <property type="match status" value="1"/>
</dbReference>
<dbReference type="PANTHER" id="PTHR42718">
    <property type="entry name" value="MAJOR FACILITATOR SUPERFAMILY MULTIDRUG TRANSPORTER MFSC"/>
    <property type="match status" value="1"/>
</dbReference>
<protein>
    <recommendedName>
        <fullName evidence="7">Major facilitator superfamily (MFS) profile domain-containing protein</fullName>
    </recommendedName>
</protein>
<keyword evidence="2" id="KW-0813">Transport</keyword>
<dbReference type="SUPFAM" id="SSF103473">
    <property type="entry name" value="MFS general substrate transporter"/>
    <property type="match status" value="2"/>
</dbReference>
<feature type="transmembrane region" description="Helical" evidence="6">
    <location>
        <begin position="369"/>
        <end position="388"/>
    </location>
</feature>
<feature type="transmembrane region" description="Helical" evidence="6">
    <location>
        <begin position="408"/>
        <end position="432"/>
    </location>
</feature>
<feature type="transmembrane region" description="Helical" evidence="6">
    <location>
        <begin position="234"/>
        <end position="252"/>
    </location>
</feature>
<evidence type="ECO:0000256" key="3">
    <source>
        <dbReference type="ARBA" id="ARBA00022692"/>
    </source>
</evidence>
<evidence type="ECO:0000259" key="7">
    <source>
        <dbReference type="PROSITE" id="PS50850"/>
    </source>
</evidence>
<evidence type="ECO:0000256" key="2">
    <source>
        <dbReference type="ARBA" id="ARBA00022448"/>
    </source>
</evidence>
<feature type="transmembrane region" description="Helical" evidence="6">
    <location>
        <begin position="202"/>
        <end position="222"/>
    </location>
</feature>
<keyword evidence="9" id="KW-1185">Reference proteome</keyword>
<feature type="transmembrane region" description="Helical" evidence="6">
    <location>
        <begin position="143"/>
        <end position="165"/>
    </location>
</feature>
<feature type="transmembrane region" description="Helical" evidence="6">
    <location>
        <begin position="311"/>
        <end position="333"/>
    </location>
</feature>
<feature type="transmembrane region" description="Helical" evidence="6">
    <location>
        <begin position="55"/>
        <end position="74"/>
    </location>
</feature>
<evidence type="ECO:0000256" key="4">
    <source>
        <dbReference type="ARBA" id="ARBA00022989"/>
    </source>
</evidence>
<evidence type="ECO:0000313" key="8">
    <source>
        <dbReference type="EMBL" id="MBU3061959.1"/>
    </source>
</evidence>
<dbReference type="Proteomes" id="UP000733379">
    <property type="component" value="Unassembled WGS sequence"/>
</dbReference>
<comment type="subcellular location">
    <subcellularLocation>
        <location evidence="1">Cell membrane</location>
        <topology evidence="1">Multi-pass membrane protein</topology>
    </subcellularLocation>
</comment>
<sequence>MVRNLPAAVAPPVGRTIATTLAAMAVIESLSGVTQGYLNPILPALGPVFRIDDPAINGLFLISNVSFAVLTPILSRLGDSYGYRLVLRWSTLVVALGALLMAVHPTLLTVTVGVVALTCVVGFIPLMMGIMRAAAPAHTRTGVSVLIGILMIMVGCGGLLAGIVSEHDPTLGFWVAVPFAAAAAICSFVIPDAGTPSREPLAVLPLGACSLGLIGLVVALSMGPDWGWADPKTLGSGVAGVLLLIAWIRMDLRYAHTPGRRFLDLGMLRIRRLSVVTGSTFLFGFASISYFGTNDIFLHADPADAGYGFRMSSFAIALVLALTSIGSLLTSVSTARLLARFGDRSGFVVAGVLLAGGFATMALGHRSLALYIVGFTFFNLALGTYQAATRALSVEAVPVHETSSAAGLNELALSVGIAVGAAVVRMLSAAFVSGTGRITETGMLSIWAVLGVAAAFAGVIGAAYPRAMKTGAAEIPA</sequence>
<name>A0ABS6AVA6_9NOCA</name>
<reference evidence="8 9" key="1">
    <citation type="submission" date="2021-06" db="EMBL/GenBank/DDBJ databases">
        <title>Actinomycetes sequencing.</title>
        <authorList>
            <person name="Shan Q."/>
        </authorList>
    </citation>
    <scope>NUCLEOTIDE SEQUENCE [LARGE SCALE GENOMIC DNA]</scope>
    <source>
        <strain evidence="8 9">NEAU-G5</strain>
    </source>
</reference>
<keyword evidence="5 6" id="KW-0472">Membrane</keyword>
<accession>A0ABS6AVA6</accession>
<keyword evidence="3 6" id="KW-0812">Transmembrane</keyword>
<dbReference type="Pfam" id="PF07690">
    <property type="entry name" value="MFS_1"/>
    <property type="match status" value="1"/>
</dbReference>
<dbReference type="InterPro" id="IPR020846">
    <property type="entry name" value="MFS_dom"/>
</dbReference>
<gene>
    <name evidence="8" type="ORF">KO481_10535</name>
</gene>
<dbReference type="Gene3D" id="1.20.1250.20">
    <property type="entry name" value="MFS general substrate transporter like domains"/>
    <property type="match status" value="2"/>
</dbReference>
<evidence type="ECO:0000313" key="9">
    <source>
        <dbReference type="Proteomes" id="UP000733379"/>
    </source>
</evidence>
<evidence type="ECO:0000256" key="1">
    <source>
        <dbReference type="ARBA" id="ARBA00004651"/>
    </source>
</evidence>
<dbReference type="InterPro" id="IPR036259">
    <property type="entry name" value="MFS_trans_sf"/>
</dbReference>
<organism evidence="8 9">
    <name type="scientific">Nocardia albiluteola</name>
    <dbReference type="NCBI Taxonomy" id="2842303"/>
    <lineage>
        <taxon>Bacteria</taxon>
        <taxon>Bacillati</taxon>
        <taxon>Actinomycetota</taxon>
        <taxon>Actinomycetes</taxon>
        <taxon>Mycobacteriales</taxon>
        <taxon>Nocardiaceae</taxon>
        <taxon>Nocardia</taxon>
    </lineage>
</organism>
<dbReference type="PANTHER" id="PTHR42718:SF9">
    <property type="entry name" value="MAJOR FACILITATOR SUPERFAMILY MULTIDRUG TRANSPORTER MFSC"/>
    <property type="match status" value="1"/>
</dbReference>
<proteinExistence type="predicted"/>
<feature type="transmembrane region" description="Helical" evidence="6">
    <location>
        <begin position="273"/>
        <end position="291"/>
    </location>
</feature>
<feature type="transmembrane region" description="Helical" evidence="6">
    <location>
        <begin position="171"/>
        <end position="190"/>
    </location>
</feature>
<dbReference type="InterPro" id="IPR011701">
    <property type="entry name" value="MFS"/>
</dbReference>
<dbReference type="RefSeq" id="WP_215916871.1">
    <property type="nucleotide sequence ID" value="NZ_JAHKNI010000003.1"/>
</dbReference>
<evidence type="ECO:0000256" key="5">
    <source>
        <dbReference type="ARBA" id="ARBA00023136"/>
    </source>
</evidence>
<feature type="transmembrane region" description="Helical" evidence="6">
    <location>
        <begin position="110"/>
        <end position="131"/>
    </location>
</feature>
<keyword evidence="4 6" id="KW-1133">Transmembrane helix</keyword>
<feature type="transmembrane region" description="Helical" evidence="6">
    <location>
        <begin position="86"/>
        <end position="104"/>
    </location>
</feature>
<feature type="transmembrane region" description="Helical" evidence="6">
    <location>
        <begin position="444"/>
        <end position="464"/>
    </location>
</feature>
<comment type="caution">
    <text evidence="8">The sequence shown here is derived from an EMBL/GenBank/DDBJ whole genome shotgun (WGS) entry which is preliminary data.</text>
</comment>
<dbReference type="EMBL" id="JAHKNI010000003">
    <property type="protein sequence ID" value="MBU3061959.1"/>
    <property type="molecule type" value="Genomic_DNA"/>
</dbReference>
<feature type="transmembrane region" description="Helical" evidence="6">
    <location>
        <begin position="345"/>
        <end position="363"/>
    </location>
</feature>